<evidence type="ECO:0000259" key="2">
    <source>
        <dbReference type="Pfam" id="PF09995"/>
    </source>
</evidence>
<reference evidence="3 4" key="1">
    <citation type="submission" date="2019-06" db="EMBL/GenBank/DDBJ databases">
        <title>Sequencing the genomes of 1000 actinobacteria strains.</title>
        <authorList>
            <person name="Klenk H.-P."/>
        </authorList>
    </citation>
    <scope>NUCLEOTIDE SEQUENCE [LARGE SCALE GENOMIC DNA]</scope>
    <source>
        <strain evidence="3 4">DSM 8803</strain>
    </source>
</reference>
<feature type="domain" description="ER-bound oxygenase mpaB/mpaB'/Rubber oxygenase catalytic" evidence="2">
    <location>
        <begin position="58"/>
        <end position="272"/>
    </location>
</feature>
<dbReference type="PANTHER" id="PTHR36151:SF3">
    <property type="entry name" value="ER-BOUND OXYGENASE MPAB_MPAB'_RUBBER OXYGENASE CATALYTIC DOMAIN-CONTAINING PROTEIN"/>
    <property type="match status" value="1"/>
</dbReference>
<dbReference type="PANTHER" id="PTHR36151">
    <property type="entry name" value="BLR2777 PROTEIN"/>
    <property type="match status" value="1"/>
</dbReference>
<keyword evidence="4" id="KW-1185">Reference proteome</keyword>
<dbReference type="InterPro" id="IPR018713">
    <property type="entry name" value="MPAB/Lcp_cat_dom"/>
</dbReference>
<sequence length="320" mass="34256">MAISFIVVERASSASAKPPRKPDPVTDHTALPDSPPRSGYAPADGTDNGYFGPDSVSWRVFSDPAARLGIAAGILLQALNPLMMRLLAETAGGGSGLGASRPGQYLDTIIFGDRVHAEAAAEAVNALRADSAWTDPRTGMRLRGDNEEWRAWSHNALVYGLLRAAEAFGPELSRGEQDRFIVEQHTTACLLEIEDEAFLPATRAELEAYLERNSTWMALTIPAAELARDLRRPAAAVGPGEVDPVATWLSANLQDAILSLLPDWALLLYGTDGHSMRVSGAAKSTRTIVESARQNASVADTVAGVTSRVETHRYCPARGL</sequence>
<dbReference type="GO" id="GO:0016491">
    <property type="term" value="F:oxidoreductase activity"/>
    <property type="evidence" value="ECO:0007669"/>
    <property type="project" value="InterPro"/>
</dbReference>
<proteinExistence type="predicted"/>
<name>A0A542Y6M0_9MICO</name>
<comment type="caution">
    <text evidence="3">The sequence shown here is derived from an EMBL/GenBank/DDBJ whole genome shotgun (WGS) entry which is preliminary data.</text>
</comment>
<dbReference type="EMBL" id="VFON01000001">
    <property type="protein sequence ID" value="TQL43733.1"/>
    <property type="molecule type" value="Genomic_DNA"/>
</dbReference>
<feature type="region of interest" description="Disordered" evidence="1">
    <location>
        <begin position="11"/>
        <end position="46"/>
    </location>
</feature>
<dbReference type="Pfam" id="PF09995">
    <property type="entry name" value="MPAB_Lcp_cat"/>
    <property type="match status" value="1"/>
</dbReference>
<organism evidence="3 4">
    <name type="scientific">Leucobacter komagatae</name>
    <dbReference type="NCBI Taxonomy" id="55969"/>
    <lineage>
        <taxon>Bacteria</taxon>
        <taxon>Bacillati</taxon>
        <taxon>Actinomycetota</taxon>
        <taxon>Actinomycetes</taxon>
        <taxon>Micrococcales</taxon>
        <taxon>Microbacteriaceae</taxon>
        <taxon>Leucobacter</taxon>
    </lineage>
</organism>
<evidence type="ECO:0000313" key="3">
    <source>
        <dbReference type="EMBL" id="TQL43733.1"/>
    </source>
</evidence>
<evidence type="ECO:0000256" key="1">
    <source>
        <dbReference type="SAM" id="MobiDB-lite"/>
    </source>
</evidence>
<dbReference type="Proteomes" id="UP000319094">
    <property type="component" value="Unassembled WGS sequence"/>
</dbReference>
<protein>
    <submittedName>
        <fullName evidence="3">Uncharacterized protein (DUF2236 family)</fullName>
    </submittedName>
</protein>
<dbReference type="AlphaFoldDB" id="A0A542Y6M0"/>
<accession>A0A542Y6M0</accession>
<gene>
    <name evidence="3" type="ORF">FB468_1765</name>
</gene>
<evidence type="ECO:0000313" key="4">
    <source>
        <dbReference type="Proteomes" id="UP000319094"/>
    </source>
</evidence>